<gene>
    <name evidence="1" type="ORF">BN741_01005</name>
</gene>
<protein>
    <submittedName>
        <fullName evidence="1">Uncharacterized protein</fullName>
    </submittedName>
</protein>
<evidence type="ECO:0000313" key="1">
    <source>
        <dbReference type="EMBL" id="CDE31353.1"/>
    </source>
</evidence>
<dbReference type="Proteomes" id="UP000018072">
    <property type="component" value="Unassembled WGS sequence"/>
</dbReference>
<dbReference type="STRING" id="1263103.BN741_01005"/>
<comment type="caution">
    <text evidence="1">The sequence shown here is derived from an EMBL/GenBank/DDBJ whole genome shotgun (WGS) entry which is preliminary data.</text>
</comment>
<organism evidence="1">
    <name type="scientific">Leyella stercorea CAG:629</name>
    <dbReference type="NCBI Taxonomy" id="1263103"/>
    <lineage>
        <taxon>Bacteria</taxon>
        <taxon>Pseudomonadati</taxon>
        <taxon>Bacteroidota</taxon>
        <taxon>Bacteroidia</taxon>
        <taxon>Bacteroidales</taxon>
        <taxon>Prevotellaceae</taxon>
        <taxon>Leyella</taxon>
    </lineage>
</organism>
<reference evidence="1" key="1">
    <citation type="submission" date="2012-11" db="EMBL/GenBank/DDBJ databases">
        <title>Dependencies among metagenomic species, viruses, plasmids and units of genetic variation.</title>
        <authorList>
            <person name="Nielsen H.B."/>
            <person name="Almeida M."/>
            <person name="Juncker A.S."/>
            <person name="Rasmussen S."/>
            <person name="Li J."/>
            <person name="Sunagawa S."/>
            <person name="Plichta D."/>
            <person name="Gautier L."/>
            <person name="Le Chatelier E."/>
            <person name="Peletier E."/>
            <person name="Bonde I."/>
            <person name="Nielsen T."/>
            <person name="Manichanh C."/>
            <person name="Arumugam M."/>
            <person name="Batto J."/>
            <person name="Santos M.B.Q.D."/>
            <person name="Blom N."/>
            <person name="Borruel N."/>
            <person name="Burgdorf K.S."/>
            <person name="Boumezbeur F."/>
            <person name="Casellas F."/>
            <person name="Dore J."/>
            <person name="Guarner F."/>
            <person name="Hansen T."/>
            <person name="Hildebrand F."/>
            <person name="Kaas R.S."/>
            <person name="Kennedy S."/>
            <person name="Kristiansen K."/>
            <person name="Kultima J.R."/>
            <person name="Leonard P."/>
            <person name="Levenez F."/>
            <person name="Lund O."/>
            <person name="Moumen B."/>
            <person name="Le Paslier D."/>
            <person name="Pons N."/>
            <person name="Pedersen O."/>
            <person name="Prifti E."/>
            <person name="Qin J."/>
            <person name="Raes J."/>
            <person name="Tap J."/>
            <person name="Tims S."/>
            <person name="Ussery D.W."/>
            <person name="Yamada T."/>
            <person name="MetaHit consortium"/>
            <person name="Renault P."/>
            <person name="Sicheritz-Ponten T."/>
            <person name="Bork P."/>
            <person name="Wang J."/>
            <person name="Brunak S."/>
            <person name="Ehrlich S.D."/>
        </authorList>
    </citation>
    <scope>NUCLEOTIDE SEQUENCE [LARGE SCALE GENOMIC DNA]</scope>
</reference>
<sequence>MAFVFSFNVTYAKDKDESKLQYSIKSSISGQQGYWVVEVTAYVTKKGDINNTILQKCAVHGALFKGVAPGKGGSSQKPLCTSATAESQNADFFNSFFQQEFKNYADVVAGTLSTIKVGKGYEVTATIQIAKDNLRKAMEQAGIIRKLGF</sequence>
<dbReference type="EMBL" id="CBIT010000088">
    <property type="protein sequence ID" value="CDE31353.1"/>
    <property type="molecule type" value="Genomic_DNA"/>
</dbReference>
<accession>R7GXA1</accession>
<name>R7GXA1_9BACT</name>
<proteinExistence type="predicted"/>
<dbReference type="AlphaFoldDB" id="R7GXA1"/>